<reference evidence="1" key="1">
    <citation type="journal article" date="2019" name="Sci. Rep.">
        <title>Draft genome of Tanacetum cinerariifolium, the natural source of mosquito coil.</title>
        <authorList>
            <person name="Yamashiro T."/>
            <person name="Shiraishi A."/>
            <person name="Satake H."/>
            <person name="Nakayama K."/>
        </authorList>
    </citation>
    <scope>NUCLEOTIDE SEQUENCE</scope>
</reference>
<accession>A0A699WYB6</accession>
<protein>
    <submittedName>
        <fullName evidence="1">Uncharacterized protein</fullName>
    </submittedName>
</protein>
<sequence length="98" mass="10522">MVIEDSSKQGRMIEDINQDVGVILVTPTKVSSQEDQPEDQLGVLSAAKILADATRVHTYSRRRVVSTGRDEVSTASRIFSTAEETVSSVGVSILVSTA</sequence>
<evidence type="ECO:0000313" key="1">
    <source>
        <dbReference type="EMBL" id="GFD49554.1"/>
    </source>
</evidence>
<proteinExistence type="predicted"/>
<dbReference type="EMBL" id="BKCJ011743333">
    <property type="protein sequence ID" value="GFD49554.1"/>
    <property type="molecule type" value="Genomic_DNA"/>
</dbReference>
<organism evidence="1">
    <name type="scientific">Tanacetum cinerariifolium</name>
    <name type="common">Dalmatian daisy</name>
    <name type="synonym">Chrysanthemum cinerariifolium</name>
    <dbReference type="NCBI Taxonomy" id="118510"/>
    <lineage>
        <taxon>Eukaryota</taxon>
        <taxon>Viridiplantae</taxon>
        <taxon>Streptophyta</taxon>
        <taxon>Embryophyta</taxon>
        <taxon>Tracheophyta</taxon>
        <taxon>Spermatophyta</taxon>
        <taxon>Magnoliopsida</taxon>
        <taxon>eudicotyledons</taxon>
        <taxon>Gunneridae</taxon>
        <taxon>Pentapetalae</taxon>
        <taxon>asterids</taxon>
        <taxon>campanulids</taxon>
        <taxon>Asterales</taxon>
        <taxon>Asteraceae</taxon>
        <taxon>Asteroideae</taxon>
        <taxon>Anthemideae</taxon>
        <taxon>Anthemidinae</taxon>
        <taxon>Tanacetum</taxon>
    </lineage>
</organism>
<dbReference type="AlphaFoldDB" id="A0A699WYB6"/>
<name>A0A699WYB6_TANCI</name>
<comment type="caution">
    <text evidence="1">The sequence shown here is derived from an EMBL/GenBank/DDBJ whole genome shotgun (WGS) entry which is preliminary data.</text>
</comment>
<gene>
    <name evidence="1" type="ORF">Tci_921523</name>
</gene>
<feature type="non-terminal residue" evidence="1">
    <location>
        <position position="98"/>
    </location>
</feature>